<feature type="domain" description="Cell envelope-related transcriptional attenuator" evidence="4">
    <location>
        <begin position="101"/>
        <end position="274"/>
    </location>
</feature>
<evidence type="ECO:0000256" key="2">
    <source>
        <dbReference type="SAM" id="MobiDB-lite"/>
    </source>
</evidence>
<accession>A0A927BRM1</accession>
<keyword evidence="6" id="KW-1185">Reference proteome</keyword>
<dbReference type="Pfam" id="PF03816">
    <property type="entry name" value="LytR_cpsA_psr"/>
    <property type="match status" value="1"/>
</dbReference>
<dbReference type="AlphaFoldDB" id="A0A927BRM1"/>
<dbReference type="InterPro" id="IPR004474">
    <property type="entry name" value="LytR_CpsA_psr"/>
</dbReference>
<comment type="similarity">
    <text evidence="1">Belongs to the LytR/CpsA/Psr (LCP) family.</text>
</comment>
<keyword evidence="3" id="KW-0812">Transmembrane</keyword>
<reference evidence="5" key="1">
    <citation type="submission" date="2020-09" db="EMBL/GenBank/DDBJ databases">
        <title>A novel bacterium of genus Paenibacillus, isolated from South China Sea.</title>
        <authorList>
            <person name="Huang H."/>
            <person name="Mo K."/>
            <person name="Hu Y."/>
        </authorList>
    </citation>
    <scope>NUCLEOTIDE SEQUENCE</scope>
    <source>
        <strain evidence="5">IB182496</strain>
    </source>
</reference>
<evidence type="ECO:0000313" key="5">
    <source>
        <dbReference type="EMBL" id="MBD2844420.1"/>
    </source>
</evidence>
<gene>
    <name evidence="5" type="ORF">IDH44_04395</name>
</gene>
<sequence>MSEKASYGPRSASHAKGRQKKPPQKPRKPARWGRRIFFSLLIVLVGVALYLGYLVTQTRDALEVIGDPTIVEVPPEQSVKVKGVTFLLLGLDSREKGGGLNTDVIKIVSMNPNTKSATVVSVPRDALIEMDGYISHKANAYYAKFYMQAIGDKQSPDDARAYARSEMREMFGQYFDIPIDYTAVINFDGFRDVVDALDGVTVDVDMDMCYIDNADGTNIQLTAGTQQLDGKQALDYVRYRQSSSKCSPRTKESSDFERNKRQTQVIQAVMDEVTSLGVVTRVDGLLGAVGSNLKVDMPPKEIERLMTTYFGIGGSDIESVPLEGTWRSPYVRLDAETVEQARAALQRKLAE</sequence>
<dbReference type="NCBIfam" id="TIGR00350">
    <property type="entry name" value="lytR_cpsA_psr"/>
    <property type="match status" value="1"/>
</dbReference>
<feature type="transmembrane region" description="Helical" evidence="3">
    <location>
        <begin position="36"/>
        <end position="55"/>
    </location>
</feature>
<dbReference type="Gene3D" id="3.40.630.190">
    <property type="entry name" value="LCP protein"/>
    <property type="match status" value="1"/>
</dbReference>
<comment type="caution">
    <text evidence="5">The sequence shown here is derived from an EMBL/GenBank/DDBJ whole genome shotgun (WGS) entry which is preliminary data.</text>
</comment>
<keyword evidence="3" id="KW-1133">Transmembrane helix</keyword>
<feature type="compositionally biased region" description="Basic residues" evidence="2">
    <location>
        <begin position="13"/>
        <end position="30"/>
    </location>
</feature>
<dbReference type="PANTHER" id="PTHR33392:SF6">
    <property type="entry name" value="POLYISOPRENYL-TEICHOIC ACID--PEPTIDOGLYCAN TEICHOIC ACID TRANSFERASE TAGU"/>
    <property type="match status" value="1"/>
</dbReference>
<organism evidence="5 6">
    <name type="scientific">Paenibacillus sabuli</name>
    <dbReference type="NCBI Taxonomy" id="2772509"/>
    <lineage>
        <taxon>Bacteria</taxon>
        <taxon>Bacillati</taxon>
        <taxon>Bacillota</taxon>
        <taxon>Bacilli</taxon>
        <taxon>Bacillales</taxon>
        <taxon>Paenibacillaceae</taxon>
        <taxon>Paenibacillus</taxon>
    </lineage>
</organism>
<evidence type="ECO:0000256" key="1">
    <source>
        <dbReference type="ARBA" id="ARBA00006068"/>
    </source>
</evidence>
<protein>
    <submittedName>
        <fullName evidence="5">LCP family protein</fullName>
    </submittedName>
</protein>
<dbReference type="Proteomes" id="UP000621560">
    <property type="component" value="Unassembled WGS sequence"/>
</dbReference>
<dbReference type="RefSeq" id="WP_190915093.1">
    <property type="nucleotide sequence ID" value="NZ_JACXIZ010000011.1"/>
</dbReference>
<keyword evidence="3" id="KW-0472">Membrane</keyword>
<evidence type="ECO:0000259" key="4">
    <source>
        <dbReference type="Pfam" id="PF03816"/>
    </source>
</evidence>
<evidence type="ECO:0000256" key="3">
    <source>
        <dbReference type="SAM" id="Phobius"/>
    </source>
</evidence>
<name>A0A927BRM1_9BACL</name>
<feature type="region of interest" description="Disordered" evidence="2">
    <location>
        <begin position="1"/>
        <end position="30"/>
    </location>
</feature>
<dbReference type="EMBL" id="JACXIZ010000011">
    <property type="protein sequence ID" value="MBD2844420.1"/>
    <property type="molecule type" value="Genomic_DNA"/>
</dbReference>
<dbReference type="PANTHER" id="PTHR33392">
    <property type="entry name" value="POLYISOPRENYL-TEICHOIC ACID--PEPTIDOGLYCAN TEICHOIC ACID TRANSFERASE TAGU"/>
    <property type="match status" value="1"/>
</dbReference>
<evidence type="ECO:0000313" key="6">
    <source>
        <dbReference type="Proteomes" id="UP000621560"/>
    </source>
</evidence>
<proteinExistence type="inferred from homology"/>
<dbReference type="InterPro" id="IPR050922">
    <property type="entry name" value="LytR/CpsA/Psr_CW_biosynth"/>
</dbReference>